<organism evidence="2 3">
    <name type="scientific">Hymenobacter persicinus</name>
    <dbReference type="NCBI Taxonomy" id="2025506"/>
    <lineage>
        <taxon>Bacteria</taxon>
        <taxon>Pseudomonadati</taxon>
        <taxon>Bacteroidota</taxon>
        <taxon>Cytophagia</taxon>
        <taxon>Cytophagales</taxon>
        <taxon>Hymenobacteraceae</taxon>
        <taxon>Hymenobacter</taxon>
    </lineage>
</organism>
<gene>
    <name evidence="2" type="ORF">EWM57_05240</name>
</gene>
<feature type="chain" id="PRO_5020818516" evidence="1">
    <location>
        <begin position="19"/>
        <end position="461"/>
    </location>
</feature>
<dbReference type="AlphaFoldDB" id="A0A4Q5LI34"/>
<proteinExistence type="predicted"/>
<accession>A0A4Q5LI34</accession>
<protein>
    <submittedName>
        <fullName evidence="2">Uncharacterized protein</fullName>
    </submittedName>
</protein>
<feature type="signal peptide" evidence="1">
    <location>
        <begin position="1"/>
        <end position="18"/>
    </location>
</feature>
<dbReference type="RefSeq" id="WP_129920083.1">
    <property type="nucleotide sequence ID" value="NZ_SEWE01000007.1"/>
</dbReference>
<comment type="caution">
    <text evidence="2">The sequence shown here is derived from an EMBL/GenBank/DDBJ whole genome shotgun (WGS) entry which is preliminary data.</text>
</comment>
<sequence>MMKTAFLFPLLFSAQAAAAQVFAIDLPAASAPASPFWVEQVVDARPDRTMLGYVQQGLDNHLVPANFAHRLEEEVLHFVGPQPAASGMRPVVLRIHRLKIAEETRASSERANAEVMADFLLRDGQQFYPLLSVSLGAESKGLDVTKQHAGNLAKILTSALLQLAALPPTSQPSAGTAPLTLAQVQQGAGFQPYQFPIQKTLTPQRGFYRTLEEFQNNSPNPDTAPFELIRKPRTGKQWAGQPDIDALLLKPSFSGTRAPVRGVWGLSDGQNAYIFQRGSYFLLTPSGAAYTFTGFAPVDPNDALTGVVLGGMFGLAGGVAAAALAGGKEPMPYELSVITGNLVAQRPANDFATADTAAVYLYRRAATSAGPPLQVLVDGKEAGTLGPEQYLALTWHDRRRDMTICLLDEQRTCYTLVPLFGTATYLNYAQNKDTHQPAVQPMPTKEGAFHLKHLRLREPRH</sequence>
<reference evidence="2 3" key="1">
    <citation type="submission" date="2019-02" db="EMBL/GenBank/DDBJ databases">
        <title>Bacterial novel species isolated from soil.</title>
        <authorList>
            <person name="Jung H.-Y."/>
        </authorList>
    </citation>
    <scope>NUCLEOTIDE SEQUENCE [LARGE SCALE GENOMIC DNA]</scope>
    <source>
        <strain evidence="2 3">1-3-3-3</strain>
    </source>
</reference>
<keyword evidence="1" id="KW-0732">Signal</keyword>
<evidence type="ECO:0000256" key="1">
    <source>
        <dbReference type="SAM" id="SignalP"/>
    </source>
</evidence>
<keyword evidence="3" id="KW-1185">Reference proteome</keyword>
<dbReference type="OrthoDB" id="663116at2"/>
<dbReference type="EMBL" id="SEWE01000007">
    <property type="protein sequence ID" value="RYU82187.1"/>
    <property type="molecule type" value="Genomic_DNA"/>
</dbReference>
<evidence type="ECO:0000313" key="3">
    <source>
        <dbReference type="Proteomes" id="UP000294155"/>
    </source>
</evidence>
<name>A0A4Q5LI34_9BACT</name>
<evidence type="ECO:0000313" key="2">
    <source>
        <dbReference type="EMBL" id="RYU82187.1"/>
    </source>
</evidence>
<dbReference type="Proteomes" id="UP000294155">
    <property type="component" value="Unassembled WGS sequence"/>
</dbReference>